<evidence type="ECO:0000313" key="16">
    <source>
        <dbReference type="EMBL" id="AAZ28383.1"/>
    </source>
</evidence>
<dbReference type="InterPro" id="IPR000531">
    <property type="entry name" value="Beta-barrel_TonB"/>
</dbReference>
<dbReference type="PROSITE" id="PS52016">
    <property type="entry name" value="TONB_DEPENDENT_REC_3"/>
    <property type="match status" value="1"/>
</dbReference>
<feature type="domain" description="TonB-dependent receptor plug" evidence="15">
    <location>
        <begin position="55"/>
        <end position="164"/>
    </location>
</feature>
<keyword evidence="13" id="KW-0732">Signal</keyword>
<evidence type="ECO:0000256" key="7">
    <source>
        <dbReference type="ARBA" id="ARBA00023065"/>
    </source>
</evidence>
<evidence type="ECO:0000256" key="10">
    <source>
        <dbReference type="ARBA" id="ARBA00023237"/>
    </source>
</evidence>
<reference evidence="16" key="1">
    <citation type="journal article" date="2005" name="Proc. Natl. Acad. Sci. U.S.A.">
        <title>The psychrophilic lifestyle as revealed by the genome sequence of Colwellia psychrerythraea 34H through genomic and proteomic analyses.</title>
        <authorList>
            <person name="Methe B.A."/>
            <person name="Nelson K.E."/>
            <person name="Deming J.W."/>
            <person name="Momen B."/>
            <person name="Melamud E."/>
            <person name="Zhang X."/>
            <person name="Moult J."/>
            <person name="Madupu R."/>
            <person name="Nelson W.C."/>
            <person name="Dodson R.J."/>
            <person name="Brinkac L.M."/>
            <person name="Daugherty S.C."/>
            <person name="Durkin A.S."/>
            <person name="DeBoy R.T."/>
            <person name="Kolonay J.F."/>
            <person name="Sullivan S.A."/>
            <person name="Zhou L."/>
            <person name="Davidsen T.M."/>
            <person name="Wu M."/>
            <person name="Huston A.L."/>
            <person name="Lewis M."/>
            <person name="Weaver B."/>
            <person name="Weidman J.F."/>
            <person name="Khouri H."/>
            <person name="Utterback T.R."/>
            <person name="Feldblyum T.V."/>
            <person name="Fraser C.M."/>
        </authorList>
    </citation>
    <scope>NUCLEOTIDE SEQUENCE [LARGE SCALE GENOMIC DNA]</scope>
    <source>
        <strain evidence="16">34H</strain>
    </source>
</reference>
<keyword evidence="6" id="KW-0408">Iron</keyword>
<evidence type="ECO:0000256" key="3">
    <source>
        <dbReference type="ARBA" id="ARBA00022452"/>
    </source>
</evidence>
<dbReference type="Pfam" id="PF00593">
    <property type="entry name" value="TonB_dep_Rec_b-barrel"/>
    <property type="match status" value="1"/>
</dbReference>
<evidence type="ECO:0000256" key="2">
    <source>
        <dbReference type="ARBA" id="ARBA00022448"/>
    </source>
</evidence>
<evidence type="ECO:0000256" key="6">
    <source>
        <dbReference type="ARBA" id="ARBA00023004"/>
    </source>
</evidence>
<keyword evidence="4" id="KW-0410">Iron transport</keyword>
<evidence type="ECO:0000256" key="11">
    <source>
        <dbReference type="PROSITE-ProRule" id="PRU01360"/>
    </source>
</evidence>
<evidence type="ECO:0000259" key="14">
    <source>
        <dbReference type="Pfam" id="PF00593"/>
    </source>
</evidence>
<gene>
    <name evidence="16" type="ordered locus">CPS_0936</name>
</gene>
<keyword evidence="8 12" id="KW-0798">TonB box</keyword>
<protein>
    <submittedName>
        <fullName evidence="16">TonB-dependent receptor</fullName>
    </submittedName>
</protein>
<dbReference type="AlphaFoldDB" id="Q487T0"/>
<feature type="domain" description="TonB-dependent receptor-like beta-barrel" evidence="14">
    <location>
        <begin position="274"/>
        <end position="696"/>
    </location>
</feature>
<keyword evidence="9 11" id="KW-0472">Membrane</keyword>
<dbReference type="InterPro" id="IPR036942">
    <property type="entry name" value="Beta-barrel_TonB_sf"/>
</dbReference>
<accession>Q487T0</accession>
<dbReference type="EMBL" id="CP000083">
    <property type="protein sequence ID" value="AAZ28383.1"/>
    <property type="molecule type" value="Genomic_DNA"/>
</dbReference>
<dbReference type="Proteomes" id="UP000000547">
    <property type="component" value="Chromosome"/>
</dbReference>
<proteinExistence type="inferred from homology"/>
<evidence type="ECO:0000256" key="8">
    <source>
        <dbReference type="ARBA" id="ARBA00023077"/>
    </source>
</evidence>
<dbReference type="GO" id="GO:0009279">
    <property type="term" value="C:cell outer membrane"/>
    <property type="evidence" value="ECO:0007669"/>
    <property type="project" value="UniProtKB-SubCell"/>
</dbReference>
<dbReference type="STRING" id="167879.CPS_0936"/>
<dbReference type="PANTHER" id="PTHR32552:SF81">
    <property type="entry name" value="TONB-DEPENDENT OUTER MEMBRANE RECEPTOR"/>
    <property type="match status" value="1"/>
</dbReference>
<evidence type="ECO:0000313" key="17">
    <source>
        <dbReference type="Proteomes" id="UP000000547"/>
    </source>
</evidence>
<dbReference type="RefSeq" id="WP_011041779.1">
    <property type="nucleotide sequence ID" value="NC_003910.7"/>
</dbReference>
<evidence type="ECO:0000256" key="12">
    <source>
        <dbReference type="RuleBase" id="RU003357"/>
    </source>
</evidence>
<evidence type="ECO:0000256" key="1">
    <source>
        <dbReference type="ARBA" id="ARBA00004571"/>
    </source>
</evidence>
<comment type="subcellular location">
    <subcellularLocation>
        <location evidence="1 11">Cell outer membrane</location>
        <topology evidence="1 11">Multi-pass membrane protein</topology>
    </subcellularLocation>
</comment>
<evidence type="ECO:0000256" key="13">
    <source>
        <dbReference type="SAM" id="SignalP"/>
    </source>
</evidence>
<feature type="signal peptide" evidence="13">
    <location>
        <begin position="1"/>
        <end position="26"/>
    </location>
</feature>
<keyword evidence="7" id="KW-0406">Ion transport</keyword>
<dbReference type="SUPFAM" id="SSF56935">
    <property type="entry name" value="Porins"/>
    <property type="match status" value="1"/>
</dbReference>
<keyword evidence="3 11" id="KW-1134">Transmembrane beta strand</keyword>
<dbReference type="HOGENOM" id="CLU_008287_15_2_6"/>
<dbReference type="PANTHER" id="PTHR32552">
    <property type="entry name" value="FERRICHROME IRON RECEPTOR-RELATED"/>
    <property type="match status" value="1"/>
</dbReference>
<dbReference type="InterPro" id="IPR012910">
    <property type="entry name" value="Plug_dom"/>
</dbReference>
<dbReference type="GO" id="GO:0006826">
    <property type="term" value="P:iron ion transport"/>
    <property type="evidence" value="ECO:0007669"/>
    <property type="project" value="UniProtKB-KW"/>
</dbReference>
<dbReference type="InterPro" id="IPR039426">
    <property type="entry name" value="TonB-dep_rcpt-like"/>
</dbReference>
<keyword evidence="5 11" id="KW-0812">Transmembrane</keyword>
<evidence type="ECO:0000256" key="5">
    <source>
        <dbReference type="ARBA" id="ARBA00022692"/>
    </source>
</evidence>
<keyword evidence="10 11" id="KW-0998">Cell outer membrane</keyword>
<dbReference type="Pfam" id="PF07715">
    <property type="entry name" value="Plug"/>
    <property type="match status" value="1"/>
</dbReference>
<dbReference type="Gene3D" id="2.40.170.20">
    <property type="entry name" value="TonB-dependent receptor, beta-barrel domain"/>
    <property type="match status" value="1"/>
</dbReference>
<name>Q487T0_COLP3</name>
<evidence type="ECO:0000256" key="4">
    <source>
        <dbReference type="ARBA" id="ARBA00022496"/>
    </source>
</evidence>
<sequence length="750" mass="83495">MKRYNKKLSYLALAIASALTTNIALAEEANESTSAQDNSGLERIEVTARKTVETLQNVPVAVTSIGAEQLEQNGISVMTEVQQFSPNTTLQSSRGTNSTLTAFIRGVGQEDPLWGYEPGVGIYVDDVYIARPQGAVLDILDVERIEVLRGPQGSLYGKNTIGGAIKYVTKKMSGDAEFDIKATFGNYARQDYKVAGAVPVVDDKLYVGFALASLSRDGYGEFLQSGLPGQDLENYNKDVFAGRVTVEFTPTDDWFFRFNYDNTQDDSNAKGGYRLLPSIVTDAPIPDSVYDSYTSLPTKNVVENEGWSLTAEYYINDYWSLKSVTAARENYSPTNIDFDNTPLQIFDVPAIYDDEQFSQEIQLNYNGDNLSFVSGLYYFDGESCGHYDAIIFQSLTAEKSGCNNSESYAVYAQGSYNLTEKLSFTLGARYTEEEKYANVNDDLRFSIEYPESNWIPGYTRGDLPVTEVLNGNKTWSRFTPKVGVEYQVDEDMMVFASYSQGFKSGTFNPRASTNEPAVNPEIVDSVELGIKSEWFNQLRVNATVFALEHKDRQYKSVVPNEDPTVLDSRLGNIGQSEAIGLELEVEYAATESLSFNFALGYIDSEFTEVLSWNGNGYDDISDIYTVANTPDTTANFGVTYDIETSVGTFVINSNYYYRDDYALVELDNRLTQDAYGLLNLGINWYSNEGDWTAALHWKNITDEEYMVGAYDFTGGQDEEGNWLPGFGGDTTLIAYYGDPTTISLTIGYQF</sequence>
<evidence type="ECO:0000259" key="15">
    <source>
        <dbReference type="Pfam" id="PF07715"/>
    </source>
</evidence>
<keyword evidence="16" id="KW-0675">Receptor</keyword>
<evidence type="ECO:0000256" key="9">
    <source>
        <dbReference type="ARBA" id="ARBA00023136"/>
    </source>
</evidence>
<organism evidence="16 17">
    <name type="scientific">Colwellia psychrerythraea (strain 34H / ATCC BAA-681)</name>
    <name type="common">Vibrio psychroerythus</name>
    <dbReference type="NCBI Taxonomy" id="167879"/>
    <lineage>
        <taxon>Bacteria</taxon>
        <taxon>Pseudomonadati</taxon>
        <taxon>Pseudomonadota</taxon>
        <taxon>Gammaproteobacteria</taxon>
        <taxon>Alteromonadales</taxon>
        <taxon>Colwelliaceae</taxon>
        <taxon>Colwellia</taxon>
    </lineage>
</organism>
<comment type="similarity">
    <text evidence="11 12">Belongs to the TonB-dependent receptor family.</text>
</comment>
<dbReference type="KEGG" id="cps:CPS_0936"/>
<keyword evidence="2 11" id="KW-0813">Transport</keyword>
<feature type="chain" id="PRO_5004234375" evidence="13">
    <location>
        <begin position="27"/>
        <end position="750"/>
    </location>
</feature>